<proteinExistence type="inferred from homology"/>
<evidence type="ECO:0000259" key="10">
    <source>
        <dbReference type="PROSITE" id="PS50011"/>
    </source>
</evidence>
<reference evidence="11" key="1">
    <citation type="journal article" date="2016" name="Sci. Rep.">
        <title>Molecular characterization of firefly nuptial gifts: a multi-omics approach sheds light on postcopulatory sexual selection.</title>
        <authorList>
            <person name="Al-Wathiqui N."/>
            <person name="Fallon T.R."/>
            <person name="South A."/>
            <person name="Weng J.K."/>
            <person name="Lewis S.M."/>
        </authorList>
    </citation>
    <scope>NUCLEOTIDE SEQUENCE</scope>
</reference>
<dbReference type="OrthoDB" id="1732493at2759"/>
<keyword evidence="6" id="KW-0418">Kinase</keyword>
<dbReference type="GO" id="GO:0051446">
    <property type="term" value="P:positive regulation of meiotic cell cycle"/>
    <property type="evidence" value="ECO:0007669"/>
    <property type="project" value="UniProtKB-ARBA"/>
</dbReference>
<feature type="domain" description="Protein kinase" evidence="10">
    <location>
        <begin position="7"/>
        <end position="297"/>
    </location>
</feature>
<dbReference type="Gene3D" id="1.10.510.10">
    <property type="entry name" value="Transferase(Phosphotransferase) domain 1"/>
    <property type="match status" value="1"/>
</dbReference>
<dbReference type="GO" id="GO:0007165">
    <property type="term" value="P:signal transduction"/>
    <property type="evidence" value="ECO:0007669"/>
    <property type="project" value="TreeGrafter"/>
</dbReference>
<comment type="similarity">
    <text evidence="1">Belongs to the protein kinase superfamily. CMGC Ser/Thr protein kinase family. CDC2/CDKX subfamily.</text>
</comment>
<sequence>MEKLDQFLRVGVAGEGTYGIVYKAKDKISGKLVALKKIKLEKFSNGEYEGIPSTALREVSLLKGLRHANIVELIDVICQLPHLFLVFDYLEVDLKRYLDSIENDMSLELVKSFMKQLLSGIAYLHMHRILHRDIKPQNILLDKEGHLKVADFGLSRSFALPTKNYTHEVITLWYRAPELLLGARIYCTSVDMWSIGCILAELITKQPLFAGDSEIDQVFKVFKLLGTPNNDVWPGVTRLPDFQASFPQWDIKPPSQHAPFSSKPSATTDVKDMLDKLLVYNPTDRLTAEEALSREFFTDARLTCPESGCFTKPERLT</sequence>
<evidence type="ECO:0000256" key="6">
    <source>
        <dbReference type="ARBA" id="ARBA00022777"/>
    </source>
</evidence>
<keyword evidence="7" id="KW-0067">ATP-binding</keyword>
<dbReference type="GO" id="GO:0010468">
    <property type="term" value="P:regulation of gene expression"/>
    <property type="evidence" value="ECO:0007669"/>
    <property type="project" value="TreeGrafter"/>
</dbReference>
<dbReference type="EC" id="2.7.11.22" evidence="2"/>
<evidence type="ECO:0000256" key="4">
    <source>
        <dbReference type="ARBA" id="ARBA00022679"/>
    </source>
</evidence>
<organism evidence="11">
    <name type="scientific">Photinus pyralis</name>
    <name type="common">Common eastern firefly</name>
    <name type="synonym">Lampyris pyralis</name>
    <dbReference type="NCBI Taxonomy" id="7054"/>
    <lineage>
        <taxon>Eukaryota</taxon>
        <taxon>Metazoa</taxon>
        <taxon>Ecdysozoa</taxon>
        <taxon>Arthropoda</taxon>
        <taxon>Hexapoda</taxon>
        <taxon>Insecta</taxon>
        <taxon>Pterygota</taxon>
        <taxon>Neoptera</taxon>
        <taxon>Endopterygota</taxon>
        <taxon>Coleoptera</taxon>
        <taxon>Polyphaga</taxon>
        <taxon>Elateriformia</taxon>
        <taxon>Elateroidea</taxon>
        <taxon>Lampyridae</taxon>
        <taxon>Lampyrinae</taxon>
        <taxon>Photinus</taxon>
    </lineage>
</organism>
<keyword evidence="3" id="KW-0723">Serine/threonine-protein kinase</keyword>
<dbReference type="GO" id="GO:0004693">
    <property type="term" value="F:cyclin-dependent protein serine/threonine kinase activity"/>
    <property type="evidence" value="ECO:0007669"/>
    <property type="project" value="UniProtKB-EC"/>
</dbReference>
<dbReference type="PROSITE" id="PS50011">
    <property type="entry name" value="PROTEIN_KINASE_DOM"/>
    <property type="match status" value="1"/>
</dbReference>
<dbReference type="GO" id="GO:0090068">
    <property type="term" value="P:positive regulation of cell cycle process"/>
    <property type="evidence" value="ECO:0007669"/>
    <property type="project" value="UniProtKB-ARBA"/>
</dbReference>
<protein>
    <recommendedName>
        <fullName evidence="2">cyclin-dependent kinase</fullName>
        <ecNumber evidence="2">2.7.11.22</ecNumber>
    </recommendedName>
</protein>
<keyword evidence="5" id="KW-0547">Nucleotide-binding</keyword>
<dbReference type="InterPro" id="IPR011009">
    <property type="entry name" value="Kinase-like_dom_sf"/>
</dbReference>
<keyword evidence="4" id="KW-0808">Transferase</keyword>
<accession>A0A1Y1M7F1</accession>
<dbReference type="InterPro" id="IPR000719">
    <property type="entry name" value="Prot_kinase_dom"/>
</dbReference>
<evidence type="ECO:0000256" key="8">
    <source>
        <dbReference type="ARBA" id="ARBA00047811"/>
    </source>
</evidence>
<dbReference type="EMBL" id="GEZM01042432">
    <property type="protein sequence ID" value="JAV79856.1"/>
    <property type="molecule type" value="Transcribed_RNA"/>
</dbReference>
<dbReference type="PANTHER" id="PTHR24056">
    <property type="entry name" value="CELL DIVISION PROTEIN KINASE"/>
    <property type="match status" value="1"/>
</dbReference>
<dbReference type="GO" id="GO:0000307">
    <property type="term" value="C:cyclin-dependent protein kinase holoenzyme complex"/>
    <property type="evidence" value="ECO:0007669"/>
    <property type="project" value="TreeGrafter"/>
</dbReference>
<dbReference type="GO" id="GO:0005524">
    <property type="term" value="F:ATP binding"/>
    <property type="evidence" value="ECO:0007669"/>
    <property type="project" value="UniProtKB-KW"/>
</dbReference>
<evidence type="ECO:0000256" key="7">
    <source>
        <dbReference type="ARBA" id="ARBA00022840"/>
    </source>
</evidence>
<dbReference type="FunFam" id="1.10.510.10:FF:000706">
    <property type="entry name" value="Cyclin-dependent kinase 1"/>
    <property type="match status" value="1"/>
</dbReference>
<dbReference type="AlphaFoldDB" id="A0A1Y1M7F1"/>
<dbReference type="Pfam" id="PF00069">
    <property type="entry name" value="Pkinase"/>
    <property type="match status" value="1"/>
</dbReference>
<evidence type="ECO:0000256" key="3">
    <source>
        <dbReference type="ARBA" id="ARBA00022527"/>
    </source>
</evidence>
<dbReference type="GO" id="GO:0030332">
    <property type="term" value="F:cyclin binding"/>
    <property type="evidence" value="ECO:0007669"/>
    <property type="project" value="TreeGrafter"/>
</dbReference>
<dbReference type="GO" id="GO:0010389">
    <property type="term" value="P:regulation of G2/M transition of mitotic cell cycle"/>
    <property type="evidence" value="ECO:0007669"/>
    <property type="project" value="TreeGrafter"/>
</dbReference>
<evidence type="ECO:0000256" key="1">
    <source>
        <dbReference type="ARBA" id="ARBA00006485"/>
    </source>
</evidence>
<evidence type="ECO:0000256" key="9">
    <source>
        <dbReference type="ARBA" id="ARBA00048367"/>
    </source>
</evidence>
<dbReference type="FunFam" id="3.30.200.20:FF:000375">
    <property type="entry name" value="Cell division related protein kinase 2"/>
    <property type="match status" value="1"/>
</dbReference>
<dbReference type="InterPro" id="IPR050108">
    <property type="entry name" value="CDK"/>
</dbReference>
<reference evidence="12 13" key="2">
    <citation type="journal article" date="2018" name="Elife">
        <title>Firefly genomes illuminate parallel origins of bioluminescence in beetles.</title>
        <authorList>
            <person name="Fallon T.R."/>
            <person name="Lower S.E."/>
            <person name="Chang C.H."/>
            <person name="Bessho-Uehara M."/>
            <person name="Martin G.J."/>
            <person name="Bewick A.J."/>
            <person name="Behringer M."/>
            <person name="Debat H.J."/>
            <person name="Wong I."/>
            <person name="Day J.C."/>
            <person name="Suvorov A."/>
            <person name="Silva C.J."/>
            <person name="Stanger-Hall K.F."/>
            <person name="Hall D.W."/>
            <person name="Schmitz R.J."/>
            <person name="Nelson D.R."/>
            <person name="Lewis S.M."/>
            <person name="Shigenobu S."/>
            <person name="Bybee S.M."/>
            <person name="Larracuente A.M."/>
            <person name="Oba Y."/>
            <person name="Weng J.K."/>
        </authorList>
    </citation>
    <scope>NUCLEOTIDE SEQUENCE [LARGE SCALE GENOMIC DNA]</scope>
    <source>
        <strain evidence="12">1611_PpyrPB1</strain>
        <tissue evidence="12">Whole body</tissue>
    </source>
</reference>
<dbReference type="GO" id="GO:0000082">
    <property type="term" value="P:G1/S transition of mitotic cell cycle"/>
    <property type="evidence" value="ECO:0007669"/>
    <property type="project" value="TreeGrafter"/>
</dbReference>
<dbReference type="EMBL" id="VVIM01000002">
    <property type="protein sequence ID" value="KAB0802511.1"/>
    <property type="molecule type" value="Genomic_DNA"/>
</dbReference>
<gene>
    <name evidence="12" type="ORF">PPYR_04697</name>
</gene>
<keyword evidence="13" id="KW-1185">Reference proteome</keyword>
<comment type="catalytic activity">
    <reaction evidence="9">
        <text>L-seryl-[protein] + ATP = O-phospho-L-seryl-[protein] + ADP + H(+)</text>
        <dbReference type="Rhea" id="RHEA:17989"/>
        <dbReference type="Rhea" id="RHEA-COMP:9863"/>
        <dbReference type="Rhea" id="RHEA-COMP:11604"/>
        <dbReference type="ChEBI" id="CHEBI:15378"/>
        <dbReference type="ChEBI" id="CHEBI:29999"/>
        <dbReference type="ChEBI" id="CHEBI:30616"/>
        <dbReference type="ChEBI" id="CHEBI:83421"/>
        <dbReference type="ChEBI" id="CHEBI:456216"/>
        <dbReference type="EC" id="2.7.11.22"/>
    </reaction>
</comment>
<dbReference type="SMART" id="SM00220">
    <property type="entry name" value="S_TKc"/>
    <property type="match status" value="1"/>
</dbReference>
<dbReference type="GO" id="GO:0005737">
    <property type="term" value="C:cytoplasm"/>
    <property type="evidence" value="ECO:0007669"/>
    <property type="project" value="TreeGrafter"/>
</dbReference>
<dbReference type="CDD" id="cd07829">
    <property type="entry name" value="STKc_CDK_like"/>
    <property type="match status" value="1"/>
</dbReference>
<comment type="catalytic activity">
    <reaction evidence="8">
        <text>L-threonyl-[protein] + ATP = O-phospho-L-threonyl-[protein] + ADP + H(+)</text>
        <dbReference type="Rhea" id="RHEA:46608"/>
        <dbReference type="Rhea" id="RHEA-COMP:11060"/>
        <dbReference type="Rhea" id="RHEA-COMP:11605"/>
        <dbReference type="ChEBI" id="CHEBI:15378"/>
        <dbReference type="ChEBI" id="CHEBI:30013"/>
        <dbReference type="ChEBI" id="CHEBI:30616"/>
        <dbReference type="ChEBI" id="CHEBI:61977"/>
        <dbReference type="ChEBI" id="CHEBI:456216"/>
        <dbReference type="EC" id="2.7.11.22"/>
    </reaction>
</comment>
<evidence type="ECO:0000313" key="13">
    <source>
        <dbReference type="Proteomes" id="UP000327044"/>
    </source>
</evidence>
<dbReference type="Proteomes" id="UP000327044">
    <property type="component" value="Unassembled WGS sequence"/>
</dbReference>
<dbReference type="SUPFAM" id="SSF56112">
    <property type="entry name" value="Protein kinase-like (PK-like)"/>
    <property type="match status" value="1"/>
</dbReference>
<dbReference type="InParanoid" id="A0A1Y1M7F1"/>
<reference evidence="12" key="3">
    <citation type="submission" date="2019-08" db="EMBL/GenBank/DDBJ databases">
        <authorList>
            <consortium name="Photinus pyralis genome working group"/>
            <person name="Fallon T.R."/>
            <person name="Sander Lower S.E."/>
            <person name="Weng J.-K."/>
        </authorList>
    </citation>
    <scope>NUCLEOTIDE SEQUENCE</scope>
    <source>
        <strain evidence="12">1611_PpyrPB1</strain>
        <tissue evidence="12">Whole body</tissue>
    </source>
</reference>
<name>A0A1Y1M7F1_PHOPY</name>
<dbReference type="PROSITE" id="PS00108">
    <property type="entry name" value="PROTEIN_KINASE_ST"/>
    <property type="match status" value="1"/>
</dbReference>
<dbReference type="Gene3D" id="3.30.200.20">
    <property type="entry name" value="Phosphorylase Kinase, domain 1"/>
    <property type="match status" value="1"/>
</dbReference>
<evidence type="ECO:0000256" key="5">
    <source>
        <dbReference type="ARBA" id="ARBA00022741"/>
    </source>
</evidence>
<evidence type="ECO:0000313" key="12">
    <source>
        <dbReference type="EMBL" id="KAB0802511.1"/>
    </source>
</evidence>
<evidence type="ECO:0000256" key="2">
    <source>
        <dbReference type="ARBA" id="ARBA00012425"/>
    </source>
</evidence>
<dbReference type="GO" id="GO:0005634">
    <property type="term" value="C:nucleus"/>
    <property type="evidence" value="ECO:0007669"/>
    <property type="project" value="TreeGrafter"/>
</dbReference>
<evidence type="ECO:0000313" key="11">
    <source>
        <dbReference type="EMBL" id="JAV79856.1"/>
    </source>
</evidence>
<dbReference type="InterPro" id="IPR008271">
    <property type="entry name" value="Ser/Thr_kinase_AS"/>
</dbReference>
<dbReference type="PANTHER" id="PTHR24056:SF254">
    <property type="entry name" value="CYCLIN-DEPENDENT KINASE 2"/>
    <property type="match status" value="1"/>
</dbReference>